<keyword evidence="2" id="KW-1185">Reference proteome</keyword>
<name>A0A939DAU5_CLOAM</name>
<organism evidence="1 2">
    <name type="scientific">Clostridium aminobutyricum</name>
    <dbReference type="NCBI Taxonomy" id="33953"/>
    <lineage>
        <taxon>Bacteria</taxon>
        <taxon>Bacillati</taxon>
        <taxon>Bacillota</taxon>
        <taxon>Clostridia</taxon>
        <taxon>Eubacteriales</taxon>
        <taxon>Clostridiaceae</taxon>
        <taxon>Clostridium</taxon>
    </lineage>
</organism>
<evidence type="ECO:0008006" key="3">
    <source>
        <dbReference type="Google" id="ProtNLM"/>
    </source>
</evidence>
<accession>A0A939DAU5</accession>
<gene>
    <name evidence="1" type="ORF">JYB65_13270</name>
</gene>
<dbReference type="AlphaFoldDB" id="A0A939DAU5"/>
<protein>
    <recommendedName>
        <fullName evidence="3">DUF2007 domain-containing protein</fullName>
    </recommendedName>
</protein>
<dbReference type="RefSeq" id="WP_206583170.1">
    <property type="nucleotide sequence ID" value="NZ_JAFJZZ010000008.1"/>
</dbReference>
<evidence type="ECO:0000313" key="2">
    <source>
        <dbReference type="Proteomes" id="UP000664545"/>
    </source>
</evidence>
<sequence>MIMIWNRKEVLVGWSMEQFYEVRQILANNKIKYTYKVVNNGGATRGRMGRFGENMQYSVTNYVYVHKKDYDYACGLLRNIRF</sequence>
<evidence type="ECO:0000313" key="1">
    <source>
        <dbReference type="EMBL" id="MBN7774330.1"/>
    </source>
</evidence>
<dbReference type="Proteomes" id="UP000664545">
    <property type="component" value="Unassembled WGS sequence"/>
</dbReference>
<proteinExistence type="predicted"/>
<comment type="caution">
    <text evidence="1">The sequence shown here is derived from an EMBL/GenBank/DDBJ whole genome shotgun (WGS) entry which is preliminary data.</text>
</comment>
<dbReference type="EMBL" id="JAFJZZ010000008">
    <property type="protein sequence ID" value="MBN7774330.1"/>
    <property type="molecule type" value="Genomic_DNA"/>
</dbReference>
<reference evidence="1" key="1">
    <citation type="submission" date="2021-02" db="EMBL/GenBank/DDBJ databases">
        <title>Abyssanaerobacter marinus gen.nov., sp., nov, anaerobic bacterium isolated from the Onnuri vent field of Indian Ocean and suggestion of Mogibacteriaceae fam. nov., and proposal of reclassification of ambiguous this family's genus member.</title>
        <authorList>
            <person name="Kim Y.J."/>
            <person name="Yang J.-A."/>
        </authorList>
    </citation>
    <scope>NUCLEOTIDE SEQUENCE</scope>
    <source>
        <strain evidence="1">DSM 2634</strain>
    </source>
</reference>